<evidence type="ECO:0000256" key="2">
    <source>
        <dbReference type="PIRSR" id="PIRSR632852-1"/>
    </source>
</evidence>
<evidence type="ECO:0000259" key="3">
    <source>
        <dbReference type="PROSITE" id="PS51471"/>
    </source>
</evidence>
<evidence type="ECO:0000313" key="4">
    <source>
        <dbReference type="EMBL" id="KAK3514466.1"/>
    </source>
</evidence>
<feature type="binding site" evidence="2">
    <location>
        <position position="234"/>
    </location>
    <ligand>
        <name>2-oxoglutarate</name>
        <dbReference type="ChEBI" id="CHEBI:16810"/>
    </ligand>
</feature>
<reference evidence="4" key="1">
    <citation type="submission" date="2023-06" db="EMBL/GenBank/DDBJ databases">
        <title>Male Hemibagrus guttatus genome.</title>
        <authorList>
            <person name="Bian C."/>
        </authorList>
    </citation>
    <scope>NUCLEOTIDE SEQUENCE</scope>
    <source>
        <strain evidence="4">Male_cb2023</strain>
        <tissue evidence="4">Muscle</tissue>
    </source>
</reference>
<protein>
    <recommendedName>
        <fullName evidence="3">Fe2OG dioxygenase domain-containing protein</fullName>
    </recommendedName>
</protein>
<dbReference type="InterPro" id="IPR037151">
    <property type="entry name" value="AlkB-like_sf"/>
</dbReference>
<dbReference type="GO" id="GO:0051747">
    <property type="term" value="F:cytosine C-5 DNA demethylase activity"/>
    <property type="evidence" value="ECO:0007669"/>
    <property type="project" value="TreeGrafter"/>
</dbReference>
<gene>
    <name evidence="4" type="ORF">QTP70_018700</name>
</gene>
<dbReference type="SUPFAM" id="SSF51197">
    <property type="entry name" value="Clavaminate synthase-like"/>
    <property type="match status" value="2"/>
</dbReference>
<dbReference type="GO" id="GO:0008198">
    <property type="term" value="F:ferrous iron binding"/>
    <property type="evidence" value="ECO:0007669"/>
    <property type="project" value="TreeGrafter"/>
</dbReference>
<dbReference type="PANTHER" id="PTHR31573:SF1">
    <property type="entry name" value="DNA OXIDATIVE DEMETHYLASE ALKBH2"/>
    <property type="match status" value="1"/>
</dbReference>
<dbReference type="Pfam" id="PF13532">
    <property type="entry name" value="2OG-FeII_Oxy_2"/>
    <property type="match status" value="1"/>
</dbReference>
<sequence length="329" mass="38184">MEKPCTEGIYEDGDEEEEFPHPIPWQKIEAQELDCDYGLLFSKEVANRLFMQLEEEVEYFTGDEAKVQVYGKMYSVPRKQATYGDEGLVYSFSGVHLAARLWTPTLEYIRDAVTNATGYNFNFVLINRLQGEEVKKVQEFMYLWSTVQSNGECGKEVKKRVQAGWNGWRKVSGVLCDQKISARIKGKVYRTVVRPAMLYGLETVSLRKRQESELEVAELKMLRYKDGQDHIGEHRDDEHELDPSCPIAAVSLGAVRDLVFRHRDARKEPKKHPIEPVKLELAHGSLLLMNSPTNTYWYHSLPVRKRVKTPRISLTFRRIIKGRQKRKKE</sequence>
<dbReference type="InterPro" id="IPR027450">
    <property type="entry name" value="AlkB-like"/>
</dbReference>
<dbReference type="GO" id="GO:0006307">
    <property type="term" value="P:DNA alkylation repair"/>
    <property type="evidence" value="ECO:0007669"/>
    <property type="project" value="TreeGrafter"/>
</dbReference>
<dbReference type="AlphaFoldDB" id="A0AAE0Q687"/>
<dbReference type="EMBL" id="JAUCMX010000021">
    <property type="protein sequence ID" value="KAK3514466.1"/>
    <property type="molecule type" value="Genomic_DNA"/>
</dbReference>
<name>A0AAE0Q687_9TELE</name>
<keyword evidence="5" id="KW-1185">Reference proteome</keyword>
<dbReference type="InterPro" id="IPR005123">
    <property type="entry name" value="Oxoglu/Fe-dep_dioxygenase_dom"/>
</dbReference>
<dbReference type="InterPro" id="IPR032852">
    <property type="entry name" value="ALKBH2"/>
</dbReference>
<dbReference type="Gene3D" id="2.60.120.590">
    <property type="entry name" value="Alpha-ketoglutarate-dependent dioxygenase AlkB-like"/>
    <property type="match status" value="2"/>
</dbReference>
<evidence type="ECO:0000256" key="1">
    <source>
        <dbReference type="ARBA" id="ARBA00001954"/>
    </source>
</evidence>
<feature type="binding site" evidence="2">
    <location>
        <position position="237"/>
    </location>
    <ligand>
        <name>substrate</name>
    </ligand>
</feature>
<feature type="binding site" evidence="2">
    <location>
        <position position="311"/>
    </location>
    <ligand>
        <name>2-oxoglutarate</name>
        <dbReference type="ChEBI" id="CHEBI:16810"/>
    </ligand>
</feature>
<dbReference type="PANTHER" id="PTHR31573">
    <property type="entry name" value="ALPHA-KETOGLUTARATE-DEPENDENT DIOXYGENASE ALKB HOMOLOG 2"/>
    <property type="match status" value="1"/>
</dbReference>
<organism evidence="4 5">
    <name type="scientific">Hemibagrus guttatus</name>
    <dbReference type="NCBI Taxonomy" id="175788"/>
    <lineage>
        <taxon>Eukaryota</taxon>
        <taxon>Metazoa</taxon>
        <taxon>Chordata</taxon>
        <taxon>Craniata</taxon>
        <taxon>Vertebrata</taxon>
        <taxon>Euteleostomi</taxon>
        <taxon>Actinopterygii</taxon>
        <taxon>Neopterygii</taxon>
        <taxon>Teleostei</taxon>
        <taxon>Ostariophysi</taxon>
        <taxon>Siluriformes</taxon>
        <taxon>Bagridae</taxon>
        <taxon>Hemibagrus</taxon>
    </lineage>
</organism>
<feature type="domain" description="Fe2OG dioxygenase" evidence="3">
    <location>
        <begin position="215"/>
        <end position="320"/>
    </location>
</feature>
<feature type="binding site" evidence="2">
    <location>
        <position position="317"/>
    </location>
    <ligand>
        <name>2-oxoglutarate</name>
        <dbReference type="ChEBI" id="CHEBI:16810"/>
    </ligand>
</feature>
<comment type="cofactor">
    <cofactor evidence="1">
        <name>Fe(2+)</name>
        <dbReference type="ChEBI" id="CHEBI:29033"/>
    </cofactor>
</comment>
<dbReference type="PROSITE" id="PS51471">
    <property type="entry name" value="FE2OG_OXY"/>
    <property type="match status" value="1"/>
</dbReference>
<dbReference type="Proteomes" id="UP001274896">
    <property type="component" value="Unassembled WGS sequence"/>
</dbReference>
<feature type="binding site" evidence="2">
    <location>
        <begin position="90"/>
        <end position="92"/>
    </location>
    <ligand>
        <name>substrate</name>
    </ligand>
</feature>
<dbReference type="GO" id="GO:0035516">
    <property type="term" value="F:broad specificity oxidative DNA demethylase activity"/>
    <property type="evidence" value="ECO:0007669"/>
    <property type="project" value="TreeGrafter"/>
</dbReference>
<comment type="caution">
    <text evidence="4">The sequence shown here is derived from an EMBL/GenBank/DDBJ whole genome shotgun (WGS) entry which is preliminary data.</text>
</comment>
<feature type="binding site" evidence="2">
    <location>
        <position position="224"/>
    </location>
    <ligand>
        <name>2-oxoglutarate</name>
        <dbReference type="ChEBI" id="CHEBI:16810"/>
    </ligand>
</feature>
<feature type="binding site" evidence="2">
    <location>
        <position position="315"/>
    </location>
    <ligand>
        <name>2-oxoglutarate</name>
        <dbReference type="ChEBI" id="CHEBI:16810"/>
    </ligand>
</feature>
<proteinExistence type="predicted"/>
<accession>A0AAE0Q687</accession>
<feature type="binding site" evidence="2">
    <location>
        <position position="299"/>
    </location>
    <ligand>
        <name>2-oxoglutarate</name>
        <dbReference type="ChEBI" id="CHEBI:16810"/>
    </ligand>
</feature>
<evidence type="ECO:0000313" key="5">
    <source>
        <dbReference type="Proteomes" id="UP001274896"/>
    </source>
</evidence>